<evidence type="ECO:0000256" key="1">
    <source>
        <dbReference type="SAM" id="MobiDB-lite"/>
    </source>
</evidence>
<feature type="region of interest" description="Disordered" evidence="1">
    <location>
        <begin position="131"/>
        <end position="169"/>
    </location>
</feature>
<gene>
    <name evidence="2" type="ORF">H4W26_002599</name>
</gene>
<accession>A0ABR9J9X9</accession>
<keyword evidence="3" id="KW-1185">Reference proteome</keyword>
<comment type="caution">
    <text evidence="2">The sequence shown here is derived from an EMBL/GenBank/DDBJ whole genome shotgun (WGS) entry which is preliminary data.</text>
</comment>
<name>A0ABR9J9X9_9MICC</name>
<dbReference type="Proteomes" id="UP000636579">
    <property type="component" value="Unassembled WGS sequence"/>
</dbReference>
<protein>
    <submittedName>
        <fullName evidence="2">Uncharacterized protein</fullName>
    </submittedName>
</protein>
<feature type="region of interest" description="Disordered" evidence="1">
    <location>
        <begin position="80"/>
        <end position="110"/>
    </location>
</feature>
<sequence>MRNRCSNRGSAEPCSLRLTRGGLLRLRRAVPLGWVLRDGVPGGDVPWAGRRSSRRCGGIWCLGSRGAVLVDPAGVPRPTMGDCGVRRDRRGRCGRNGPEDSSRIGRVGMRSGCPHPRQASLYSPRLCRSPASPLGDKPLRKTGHLGSASRAPMGRRARRAPGPSPSGPARCHQCGGRWLRIHCSCGLNARFCASEFSASAVADVAVFPVFPACEAILEAPRADPGVDPEADPAEPASLS</sequence>
<dbReference type="EMBL" id="JADBEE010000002">
    <property type="protein sequence ID" value="MBE1515807.1"/>
    <property type="molecule type" value="Genomic_DNA"/>
</dbReference>
<reference evidence="2 3" key="1">
    <citation type="submission" date="2020-10" db="EMBL/GenBank/DDBJ databases">
        <title>Sequencing the genomes of 1000 actinobacteria strains.</title>
        <authorList>
            <person name="Klenk H.-P."/>
        </authorList>
    </citation>
    <scope>NUCLEOTIDE SEQUENCE [LARGE SCALE GENOMIC DNA]</scope>
    <source>
        <strain evidence="2 3">DSM 15474</strain>
    </source>
</reference>
<proteinExistence type="predicted"/>
<evidence type="ECO:0000313" key="2">
    <source>
        <dbReference type="EMBL" id="MBE1515807.1"/>
    </source>
</evidence>
<evidence type="ECO:0000313" key="3">
    <source>
        <dbReference type="Proteomes" id="UP000636579"/>
    </source>
</evidence>
<organism evidence="2 3">
    <name type="scientific">Nesterenkonia halotolerans</name>
    <dbReference type="NCBI Taxonomy" id="225325"/>
    <lineage>
        <taxon>Bacteria</taxon>
        <taxon>Bacillati</taxon>
        <taxon>Actinomycetota</taxon>
        <taxon>Actinomycetes</taxon>
        <taxon>Micrococcales</taxon>
        <taxon>Micrococcaceae</taxon>
        <taxon>Nesterenkonia</taxon>
    </lineage>
</organism>